<dbReference type="GO" id="GO:0006284">
    <property type="term" value="P:base-excision repair"/>
    <property type="evidence" value="ECO:0007669"/>
    <property type="project" value="TreeGrafter"/>
</dbReference>
<keyword evidence="5" id="KW-0378">Hydrolase</keyword>
<dbReference type="HOGENOM" id="CLU_010374_2_0_1"/>
<dbReference type="GO" id="GO:0003906">
    <property type="term" value="F:DNA-(apurinic or apyrimidinic site) endonuclease activity"/>
    <property type="evidence" value="ECO:0007669"/>
    <property type="project" value="TreeGrafter"/>
</dbReference>
<feature type="binding site" evidence="10">
    <location>
        <position position="7"/>
    </location>
    <ligand>
        <name>Mg(2+)</name>
        <dbReference type="ChEBI" id="CHEBI:18420"/>
        <label>1</label>
    </ligand>
</feature>
<feature type="binding site" evidence="10">
    <location>
        <position position="42"/>
    </location>
    <ligand>
        <name>Mg(2+)</name>
        <dbReference type="ChEBI" id="CHEBI:18420"/>
        <label>1</label>
    </ligand>
</feature>
<organism evidence="15 16">
    <name type="scientific">Sphaerulina musiva (strain SO2202)</name>
    <name type="common">Poplar stem canker fungus</name>
    <name type="synonym">Septoria musiva</name>
    <dbReference type="NCBI Taxonomy" id="692275"/>
    <lineage>
        <taxon>Eukaryota</taxon>
        <taxon>Fungi</taxon>
        <taxon>Dikarya</taxon>
        <taxon>Ascomycota</taxon>
        <taxon>Pezizomycotina</taxon>
        <taxon>Dothideomycetes</taxon>
        <taxon>Dothideomycetidae</taxon>
        <taxon>Mycosphaerellales</taxon>
        <taxon>Mycosphaerellaceae</taxon>
        <taxon>Sphaerulina</taxon>
    </lineage>
</organism>
<dbReference type="OMA" id="SFWICPR"/>
<keyword evidence="10" id="KW-0464">Manganese</keyword>
<feature type="region of interest" description="Disordered" evidence="13">
    <location>
        <begin position="405"/>
        <end position="498"/>
    </location>
</feature>
<keyword evidence="16" id="KW-1185">Reference proteome</keyword>
<feature type="binding site" evidence="10">
    <location>
        <position position="200"/>
    </location>
    <ligand>
        <name>Mg(2+)</name>
        <dbReference type="ChEBI" id="CHEBI:18420"/>
        <label>1</label>
    </ligand>
</feature>
<dbReference type="GO" id="GO:0008081">
    <property type="term" value="F:phosphoric diester hydrolase activity"/>
    <property type="evidence" value="ECO:0007669"/>
    <property type="project" value="TreeGrafter"/>
</dbReference>
<feature type="domain" description="GRF-type" evidence="14">
    <location>
        <begin position="583"/>
        <end position="638"/>
    </location>
</feature>
<evidence type="ECO:0000256" key="9">
    <source>
        <dbReference type="PIRSR" id="PIRSR604808-1"/>
    </source>
</evidence>
<evidence type="ECO:0000256" key="13">
    <source>
        <dbReference type="SAM" id="MobiDB-lite"/>
    </source>
</evidence>
<keyword evidence="4 12" id="KW-0863">Zinc-finger</keyword>
<dbReference type="PANTHER" id="PTHR22748">
    <property type="entry name" value="AP ENDONUCLEASE"/>
    <property type="match status" value="1"/>
</dbReference>
<dbReference type="GeneID" id="27904600"/>
<evidence type="ECO:0000256" key="4">
    <source>
        <dbReference type="ARBA" id="ARBA00022771"/>
    </source>
</evidence>
<keyword evidence="15" id="KW-0456">Lyase</keyword>
<evidence type="ECO:0000256" key="12">
    <source>
        <dbReference type="PROSITE-ProRule" id="PRU01343"/>
    </source>
</evidence>
<feature type="binding site" evidence="10">
    <location>
        <position position="316"/>
    </location>
    <ligand>
        <name>Mg(2+)</name>
        <dbReference type="ChEBI" id="CHEBI:18420"/>
        <label>1</label>
    </ligand>
</feature>
<dbReference type="InterPro" id="IPR004808">
    <property type="entry name" value="AP_endonuc_1"/>
</dbReference>
<feature type="compositionally biased region" description="Polar residues" evidence="13">
    <location>
        <begin position="475"/>
        <end position="498"/>
    </location>
</feature>
<keyword evidence="3 10" id="KW-0479">Metal-binding</keyword>
<evidence type="ECO:0000256" key="8">
    <source>
        <dbReference type="ARBA" id="ARBA00023242"/>
    </source>
</evidence>
<feature type="binding site" evidence="10">
    <location>
        <position position="315"/>
    </location>
    <ligand>
        <name>Mg(2+)</name>
        <dbReference type="ChEBI" id="CHEBI:18420"/>
        <label>1</label>
    </ligand>
</feature>
<dbReference type="Gene3D" id="3.60.10.10">
    <property type="entry name" value="Endonuclease/exonuclease/phosphatase"/>
    <property type="match status" value="1"/>
</dbReference>
<feature type="compositionally biased region" description="Polar residues" evidence="13">
    <location>
        <begin position="422"/>
        <end position="433"/>
    </location>
</feature>
<dbReference type="PROSITE" id="PS00726">
    <property type="entry name" value="AP_NUCLEASE_F1_1"/>
    <property type="match status" value="1"/>
</dbReference>
<dbReference type="GO" id="GO:0005634">
    <property type="term" value="C:nucleus"/>
    <property type="evidence" value="ECO:0007669"/>
    <property type="project" value="TreeGrafter"/>
</dbReference>
<dbReference type="EMBL" id="KB456272">
    <property type="protein sequence ID" value="EMF08218.1"/>
    <property type="molecule type" value="Genomic_DNA"/>
</dbReference>
<dbReference type="FunFam" id="3.60.10.10:FF:000079">
    <property type="entry name" value="DNA-(apurinic or apyrimidinic site) lyase"/>
    <property type="match status" value="1"/>
</dbReference>
<feature type="active site" description="Proton acceptor" evidence="9">
    <location>
        <position position="316"/>
    </location>
</feature>
<evidence type="ECO:0000313" key="16">
    <source>
        <dbReference type="Proteomes" id="UP000016931"/>
    </source>
</evidence>
<dbReference type="GO" id="GO:0003677">
    <property type="term" value="F:DNA binding"/>
    <property type="evidence" value="ECO:0007669"/>
    <property type="project" value="InterPro"/>
</dbReference>
<dbReference type="Proteomes" id="UP000016931">
    <property type="component" value="Unassembled WGS sequence"/>
</dbReference>
<feature type="active site" evidence="9">
    <location>
        <position position="159"/>
    </location>
</feature>
<feature type="compositionally biased region" description="Basic and acidic residues" evidence="13">
    <location>
        <begin position="448"/>
        <end position="457"/>
    </location>
</feature>
<name>M3BPX8_SPHMS</name>
<feature type="site" description="Transition state stabilizer" evidence="11">
    <location>
        <position position="200"/>
    </location>
</feature>
<dbReference type="STRING" id="692275.M3BPX8"/>
<dbReference type="InterPro" id="IPR010666">
    <property type="entry name" value="Znf_GRF"/>
</dbReference>
<keyword evidence="6" id="KW-0862">Zinc</keyword>
<sequence>MRLTTWNVNGIRNPFSYPPWNTSRSYSSMFDVLEADIVVMQELKIQRKDLRDDMVLVDGWDCYFSLPKHKKGYSGVGIYTRNATCSPIRAEEGVLGVLPSSNAGVPYRELPEEDAIGGYLNTEQYSHLWQLSGEDPAGLDAEGRCVILEFPAFVLLGVYSPANSNGMRDGFRYGFLCALDCRIRNLIKSGKNVVLVGDLNITRHESDSASTLEEIRKKQATREEFLAGSNRRIFNQLLLDGEVLGERDEGRETAVLWDTTRGFHPDRKGMYTHWDTKINARPGNYGSRIDFVLVAEAMRSWIKDANTQEGLLGSDHCPVYVNFYDKVKTRAGDVDLLDIMNPPGMFEQGKRKQEWNVASIPGFSAKRMSEFSGRRTLKSMFAAPPMKKIQSEQQESAVEANAIPDLLPSQNDNSRLPLADSGQDSTRASTASSNKRKASVAAPAVKEPPIKRQKSDAKTTAAKGQRSLKGFFQAKNASSPTKISSPEKQPETSGDITSINSDDLELQRAMKASTALNCQLSQAGADIDDVPPSAEPSTPRSAEPPDPEDLDMSPRSFAQQLASAEQTQKSWSSLFAKPVAPLCEGHSEPCKSMLTKKKGYNQGRSFWMCARPLGPTGEKDRTTGSQWRCPTFIWCSDWQGGRVHADKGGEGSPVKDGVD</sequence>
<dbReference type="GO" id="GO:0016829">
    <property type="term" value="F:lyase activity"/>
    <property type="evidence" value="ECO:0007669"/>
    <property type="project" value="UniProtKB-KW"/>
</dbReference>
<comment type="similarity">
    <text evidence="1">Belongs to the DNA repair enzymes AP/ExoA family.</text>
</comment>
<evidence type="ECO:0000256" key="6">
    <source>
        <dbReference type="ARBA" id="ARBA00022833"/>
    </source>
</evidence>
<feature type="site" description="Interaction with DNA substrate" evidence="11">
    <location>
        <position position="316"/>
    </location>
</feature>
<evidence type="ECO:0000259" key="14">
    <source>
        <dbReference type="PROSITE" id="PS51999"/>
    </source>
</evidence>
<dbReference type="SUPFAM" id="SSF56219">
    <property type="entry name" value="DNase I-like"/>
    <property type="match status" value="1"/>
</dbReference>
<dbReference type="InterPro" id="IPR005135">
    <property type="entry name" value="Endo/exonuclease/phosphatase"/>
</dbReference>
<gene>
    <name evidence="15" type="ORF">SEPMUDRAFT_152468</name>
</gene>
<dbReference type="OrthoDB" id="391817at2759"/>
<reference evidence="15 16" key="1">
    <citation type="journal article" date="2012" name="PLoS Pathog.">
        <title>Diverse lifestyles and strategies of plant pathogenesis encoded in the genomes of eighteen Dothideomycetes fungi.</title>
        <authorList>
            <person name="Ohm R.A."/>
            <person name="Feau N."/>
            <person name="Henrissat B."/>
            <person name="Schoch C.L."/>
            <person name="Horwitz B.A."/>
            <person name="Barry K.W."/>
            <person name="Condon B.J."/>
            <person name="Copeland A.C."/>
            <person name="Dhillon B."/>
            <person name="Glaser F."/>
            <person name="Hesse C.N."/>
            <person name="Kosti I."/>
            <person name="LaButti K."/>
            <person name="Lindquist E.A."/>
            <person name="Lucas S."/>
            <person name="Salamov A.A."/>
            <person name="Bradshaw R.E."/>
            <person name="Ciuffetti L."/>
            <person name="Hamelin R.C."/>
            <person name="Kema G.H.J."/>
            <person name="Lawrence C."/>
            <person name="Scott J.A."/>
            <person name="Spatafora J.W."/>
            <person name="Turgeon B.G."/>
            <person name="de Wit P.J.G.M."/>
            <person name="Zhong S."/>
            <person name="Goodwin S.B."/>
            <person name="Grigoriev I.V."/>
        </authorList>
    </citation>
    <scope>NUCLEOTIDE SEQUENCE [LARGE SCALE GENOMIC DNA]</scope>
    <source>
        <strain evidence="15 16">SO2202</strain>
    </source>
</reference>
<dbReference type="PROSITE" id="PS51999">
    <property type="entry name" value="ZF_GRF"/>
    <property type="match status" value="1"/>
</dbReference>
<comment type="cofactor">
    <cofactor evidence="10">
        <name>Mg(2+)</name>
        <dbReference type="ChEBI" id="CHEBI:18420"/>
    </cofactor>
    <cofactor evidence="10">
        <name>Mn(2+)</name>
        <dbReference type="ChEBI" id="CHEBI:29035"/>
    </cofactor>
    <text evidence="10">Probably binds two magnesium or manganese ions per subunit.</text>
</comment>
<evidence type="ECO:0000313" key="15">
    <source>
        <dbReference type="EMBL" id="EMF08218.1"/>
    </source>
</evidence>
<dbReference type="PANTHER" id="PTHR22748:SF4">
    <property type="entry name" value="DNA-(APURINIC OR APYRIMIDINIC SITE) ENDONUCLEASE 2"/>
    <property type="match status" value="1"/>
</dbReference>
<proteinExistence type="inferred from homology"/>
<dbReference type="InterPro" id="IPR020847">
    <property type="entry name" value="AP_endonuclease_F1_BS"/>
</dbReference>
<evidence type="ECO:0000256" key="2">
    <source>
        <dbReference type="ARBA" id="ARBA00013541"/>
    </source>
</evidence>
<dbReference type="GO" id="GO:0008311">
    <property type="term" value="F:double-stranded DNA 3'-5' DNA exonuclease activity"/>
    <property type="evidence" value="ECO:0007669"/>
    <property type="project" value="TreeGrafter"/>
</dbReference>
<dbReference type="AlphaFoldDB" id="M3BPX8"/>
<evidence type="ECO:0000256" key="7">
    <source>
        <dbReference type="ARBA" id="ARBA00022842"/>
    </source>
</evidence>
<protein>
    <recommendedName>
        <fullName evidence="2">DNA-(apurinic or apyrimidinic site) endonuclease 2</fullName>
    </recommendedName>
</protein>
<evidence type="ECO:0000256" key="5">
    <source>
        <dbReference type="ARBA" id="ARBA00022801"/>
    </source>
</evidence>
<dbReference type="RefSeq" id="XP_016756339.1">
    <property type="nucleotide sequence ID" value="XM_016907463.1"/>
</dbReference>
<dbReference type="eggNOG" id="KOG1294">
    <property type="taxonomic scope" value="Eukaryota"/>
</dbReference>
<dbReference type="GO" id="GO:0008270">
    <property type="term" value="F:zinc ion binding"/>
    <property type="evidence" value="ECO:0007669"/>
    <property type="project" value="UniProtKB-KW"/>
</dbReference>
<evidence type="ECO:0000256" key="3">
    <source>
        <dbReference type="ARBA" id="ARBA00022723"/>
    </source>
</evidence>
<feature type="region of interest" description="Disordered" evidence="13">
    <location>
        <begin position="523"/>
        <end position="553"/>
    </location>
</feature>
<dbReference type="InterPro" id="IPR036691">
    <property type="entry name" value="Endo/exonu/phosph_ase_sf"/>
</dbReference>
<keyword evidence="8" id="KW-0539">Nucleus</keyword>
<feature type="site" description="Important for catalytic activity" evidence="11">
    <location>
        <position position="290"/>
    </location>
</feature>
<evidence type="ECO:0000256" key="1">
    <source>
        <dbReference type="ARBA" id="ARBA00007092"/>
    </source>
</evidence>
<evidence type="ECO:0000256" key="11">
    <source>
        <dbReference type="PIRSR" id="PIRSR604808-3"/>
    </source>
</evidence>
<dbReference type="CDD" id="cd09088">
    <property type="entry name" value="Ape2-like_AP-endo"/>
    <property type="match status" value="1"/>
</dbReference>
<feature type="active site" description="Proton donor/acceptor" evidence="9">
    <location>
        <position position="198"/>
    </location>
</feature>
<dbReference type="Pfam" id="PF03372">
    <property type="entry name" value="Exo_endo_phos"/>
    <property type="match status" value="1"/>
</dbReference>
<accession>M3BPX8</accession>
<evidence type="ECO:0000256" key="10">
    <source>
        <dbReference type="PIRSR" id="PIRSR604808-2"/>
    </source>
</evidence>
<feature type="binding site" evidence="10">
    <location>
        <position position="198"/>
    </location>
    <ligand>
        <name>Mg(2+)</name>
        <dbReference type="ChEBI" id="CHEBI:18420"/>
        <label>1</label>
    </ligand>
</feature>
<keyword evidence="7 10" id="KW-0460">Magnesium</keyword>
<dbReference type="PROSITE" id="PS51435">
    <property type="entry name" value="AP_NUCLEASE_F1_4"/>
    <property type="match status" value="1"/>
</dbReference>